<comment type="caution">
    <text evidence="3">The sequence shown here is derived from an EMBL/GenBank/DDBJ whole genome shotgun (WGS) entry which is preliminary data.</text>
</comment>
<name>A0ABQ5XG19_9GAMM</name>
<dbReference type="EMBL" id="BSOA01000034">
    <property type="protein sequence ID" value="GLQ89404.1"/>
    <property type="molecule type" value="Genomic_DNA"/>
</dbReference>
<feature type="region of interest" description="Disordered" evidence="1">
    <location>
        <begin position="146"/>
        <end position="174"/>
    </location>
</feature>
<dbReference type="Proteomes" id="UP001156627">
    <property type="component" value="Unassembled WGS sequence"/>
</dbReference>
<reference evidence="4" key="1">
    <citation type="journal article" date="2019" name="Int. J. Syst. Evol. Microbiol.">
        <title>The Global Catalogue of Microorganisms (GCM) 10K type strain sequencing project: providing services to taxonomists for standard genome sequencing and annotation.</title>
        <authorList>
            <consortium name="The Broad Institute Genomics Platform"/>
            <consortium name="The Broad Institute Genome Sequencing Center for Infectious Disease"/>
            <person name="Wu L."/>
            <person name="Ma J."/>
        </authorList>
    </citation>
    <scope>NUCLEOTIDE SEQUENCE [LARGE SCALE GENOMIC DNA]</scope>
    <source>
        <strain evidence="4">NBRC 111981</strain>
    </source>
</reference>
<sequence length="321" mass="36035">MPNLFFSYSHADEGLRDQLEKQLAMLKRQGIIEVWHDRRIGAGQEIDKAINQHIESDEIILLLVSPDFIASDYCYDIEMTRALDRHEAGTAIVIPVILRACDWHHAPFGKLLATPRDGKPITQWPDTDQAFLEVAQAIRKSAERWQGAKGARPPAPAHPLVSSNPTAVATTGPRSSNLRLAKTFTQRDQDKFLLDTFEYIARFFENSLTELGTRNPGFEGDFRRVDANRFFATIYKNGEDVARATVFMGGMFQKGISYANGQTTDSNSLNESLSVKADDQMLYLASLGMSSFSRGHDQKLSQEGAAELLWAFLIEHLQRRG</sequence>
<evidence type="ECO:0000313" key="4">
    <source>
        <dbReference type="Proteomes" id="UP001156627"/>
    </source>
</evidence>
<gene>
    <name evidence="3" type="ORF">GCM10007898_29770</name>
</gene>
<keyword evidence="4" id="KW-1185">Reference proteome</keyword>
<dbReference type="SMART" id="SM00255">
    <property type="entry name" value="TIR"/>
    <property type="match status" value="1"/>
</dbReference>
<dbReference type="RefSeq" id="WP_284332838.1">
    <property type="nucleotide sequence ID" value="NZ_BSOA01000034.1"/>
</dbReference>
<dbReference type="Pfam" id="PF13676">
    <property type="entry name" value="TIR_2"/>
    <property type="match status" value="1"/>
</dbReference>
<evidence type="ECO:0000259" key="2">
    <source>
        <dbReference type="PROSITE" id="PS50104"/>
    </source>
</evidence>
<organism evidence="3 4">
    <name type="scientific">Dyella flagellata</name>
    <dbReference type="NCBI Taxonomy" id="1867833"/>
    <lineage>
        <taxon>Bacteria</taxon>
        <taxon>Pseudomonadati</taxon>
        <taxon>Pseudomonadota</taxon>
        <taxon>Gammaproteobacteria</taxon>
        <taxon>Lysobacterales</taxon>
        <taxon>Rhodanobacteraceae</taxon>
        <taxon>Dyella</taxon>
    </lineage>
</organism>
<dbReference type="SUPFAM" id="SSF52200">
    <property type="entry name" value="Toll/Interleukin receptor TIR domain"/>
    <property type="match status" value="1"/>
</dbReference>
<feature type="domain" description="TIR" evidence="2">
    <location>
        <begin position="1"/>
        <end position="142"/>
    </location>
</feature>
<protein>
    <recommendedName>
        <fullName evidence="2">TIR domain-containing protein</fullName>
    </recommendedName>
</protein>
<dbReference type="InterPro" id="IPR000157">
    <property type="entry name" value="TIR_dom"/>
</dbReference>
<dbReference type="PROSITE" id="PS50104">
    <property type="entry name" value="TIR"/>
    <property type="match status" value="1"/>
</dbReference>
<proteinExistence type="predicted"/>
<feature type="compositionally biased region" description="Polar residues" evidence="1">
    <location>
        <begin position="161"/>
        <end position="174"/>
    </location>
</feature>
<evidence type="ECO:0000313" key="3">
    <source>
        <dbReference type="EMBL" id="GLQ89404.1"/>
    </source>
</evidence>
<dbReference type="Gene3D" id="3.40.50.10140">
    <property type="entry name" value="Toll/interleukin-1 receptor homology (TIR) domain"/>
    <property type="match status" value="1"/>
</dbReference>
<dbReference type="InterPro" id="IPR035897">
    <property type="entry name" value="Toll_tir_struct_dom_sf"/>
</dbReference>
<accession>A0ABQ5XG19</accession>
<evidence type="ECO:0000256" key="1">
    <source>
        <dbReference type="SAM" id="MobiDB-lite"/>
    </source>
</evidence>